<dbReference type="Gene3D" id="2.60.40.10">
    <property type="entry name" value="Immunoglobulins"/>
    <property type="match status" value="2"/>
</dbReference>
<dbReference type="Gene3D" id="2.60.120.260">
    <property type="entry name" value="Galactose-binding domain-like"/>
    <property type="match status" value="1"/>
</dbReference>
<dbReference type="InterPro" id="IPR006101">
    <property type="entry name" value="Glyco_hydro_2"/>
</dbReference>
<evidence type="ECO:0000256" key="6">
    <source>
        <dbReference type="ARBA" id="ARBA00023295"/>
    </source>
</evidence>
<comment type="similarity">
    <text evidence="2 8">Belongs to the glycosyl hydrolase 2 family.</text>
</comment>
<dbReference type="InterPro" id="IPR050347">
    <property type="entry name" value="Bact_Beta-galactosidase"/>
</dbReference>
<name>A0ABT2S351_9FIRM</name>
<dbReference type="PRINTS" id="PR00132">
    <property type="entry name" value="GLHYDRLASE2"/>
</dbReference>
<accession>A0ABT2S351</accession>
<dbReference type="PANTHER" id="PTHR46323">
    <property type="entry name" value="BETA-GALACTOSIDASE"/>
    <property type="match status" value="1"/>
</dbReference>
<dbReference type="SUPFAM" id="SSF49785">
    <property type="entry name" value="Galactose-binding domain-like"/>
    <property type="match status" value="1"/>
</dbReference>
<dbReference type="EC" id="3.2.1.23" evidence="3 8"/>
<evidence type="ECO:0000313" key="11">
    <source>
        <dbReference type="Proteomes" id="UP001207605"/>
    </source>
</evidence>
<evidence type="ECO:0000256" key="7">
    <source>
        <dbReference type="ARBA" id="ARBA00032230"/>
    </source>
</evidence>
<dbReference type="InterPro" id="IPR008979">
    <property type="entry name" value="Galactose-bd-like_sf"/>
</dbReference>
<dbReference type="InterPro" id="IPR006103">
    <property type="entry name" value="Glyco_hydro_2_cat"/>
</dbReference>
<dbReference type="SUPFAM" id="SSF51445">
    <property type="entry name" value="(Trans)glycosidases"/>
    <property type="match status" value="1"/>
</dbReference>
<feature type="domain" description="Beta galactosidase small chain/" evidence="9">
    <location>
        <begin position="744"/>
        <end position="1012"/>
    </location>
</feature>
<dbReference type="PROSITE" id="PS00719">
    <property type="entry name" value="GLYCOSYL_HYDROL_F2_1"/>
    <property type="match status" value="1"/>
</dbReference>
<dbReference type="Pfam" id="PF00703">
    <property type="entry name" value="Glyco_hydro_2"/>
    <property type="match status" value="1"/>
</dbReference>
<keyword evidence="6 8" id="KW-0326">Glycosidase</keyword>
<evidence type="ECO:0000256" key="5">
    <source>
        <dbReference type="ARBA" id="ARBA00022801"/>
    </source>
</evidence>
<dbReference type="PROSITE" id="PS00608">
    <property type="entry name" value="GLYCOSYL_HYDROL_F2_2"/>
    <property type="match status" value="1"/>
</dbReference>
<dbReference type="InterPro" id="IPR006104">
    <property type="entry name" value="Glyco_hydro_2_N"/>
</dbReference>
<dbReference type="InterPro" id="IPR006102">
    <property type="entry name" value="Ig-like_GH2"/>
</dbReference>
<dbReference type="EMBL" id="JAOQJV010000001">
    <property type="protein sequence ID" value="MCU6698832.1"/>
    <property type="molecule type" value="Genomic_DNA"/>
</dbReference>
<reference evidence="10 11" key="1">
    <citation type="journal article" date="2021" name="ISME Commun">
        <title>Automated analysis of genomic sequences facilitates high-throughput and comprehensive description of bacteria.</title>
        <authorList>
            <person name="Hitch T.C.A."/>
        </authorList>
    </citation>
    <scope>NUCLEOTIDE SEQUENCE [LARGE SCALE GENOMIC DNA]</scope>
    <source>
        <strain evidence="10 11">Sanger_02</strain>
    </source>
</reference>
<dbReference type="InterPro" id="IPR023230">
    <property type="entry name" value="Glyco_hydro_2_CS"/>
</dbReference>
<dbReference type="Pfam" id="PF02836">
    <property type="entry name" value="Glyco_hydro_2_C"/>
    <property type="match status" value="1"/>
</dbReference>
<evidence type="ECO:0000256" key="3">
    <source>
        <dbReference type="ARBA" id="ARBA00012756"/>
    </source>
</evidence>
<evidence type="ECO:0000313" key="10">
    <source>
        <dbReference type="EMBL" id="MCU6698832.1"/>
    </source>
</evidence>
<dbReference type="Pfam" id="PF02837">
    <property type="entry name" value="Glyco_hydro_2_N"/>
    <property type="match status" value="1"/>
</dbReference>
<dbReference type="InterPro" id="IPR023232">
    <property type="entry name" value="Glyco_hydro_2_AS"/>
</dbReference>
<dbReference type="InterPro" id="IPR011013">
    <property type="entry name" value="Gal_mutarotase_sf_dom"/>
</dbReference>
<evidence type="ECO:0000259" key="9">
    <source>
        <dbReference type="SMART" id="SM01038"/>
    </source>
</evidence>
<evidence type="ECO:0000256" key="4">
    <source>
        <dbReference type="ARBA" id="ARBA00013303"/>
    </source>
</evidence>
<comment type="caution">
    <text evidence="10">The sequence shown here is derived from an EMBL/GenBank/DDBJ whole genome shotgun (WGS) entry which is preliminary data.</text>
</comment>
<dbReference type="InterPro" id="IPR032312">
    <property type="entry name" value="LacZ_4"/>
</dbReference>
<evidence type="ECO:0000256" key="1">
    <source>
        <dbReference type="ARBA" id="ARBA00001412"/>
    </source>
</evidence>
<evidence type="ECO:0000256" key="2">
    <source>
        <dbReference type="ARBA" id="ARBA00007401"/>
    </source>
</evidence>
<proteinExistence type="inferred from homology"/>
<dbReference type="RefSeq" id="WP_262580622.1">
    <property type="nucleotide sequence ID" value="NZ_JAOQJV010000001.1"/>
</dbReference>
<dbReference type="SUPFAM" id="SSF49303">
    <property type="entry name" value="beta-Galactosidase/glucuronidase domain"/>
    <property type="match status" value="2"/>
</dbReference>
<organism evidence="10 11">
    <name type="scientific">Dorea ammoniilytica</name>
    <dbReference type="NCBI Taxonomy" id="2981788"/>
    <lineage>
        <taxon>Bacteria</taxon>
        <taxon>Bacillati</taxon>
        <taxon>Bacillota</taxon>
        <taxon>Clostridia</taxon>
        <taxon>Lachnospirales</taxon>
        <taxon>Lachnospiraceae</taxon>
        <taxon>Dorea</taxon>
    </lineage>
</organism>
<dbReference type="Pfam" id="PF02929">
    <property type="entry name" value="Bgal_small_N"/>
    <property type="match status" value="1"/>
</dbReference>
<dbReference type="InterPro" id="IPR036156">
    <property type="entry name" value="Beta-gal/glucu_dom_sf"/>
</dbReference>
<protein>
    <recommendedName>
        <fullName evidence="4 8">Beta-galactosidase</fullName>
        <ecNumber evidence="3 8">3.2.1.23</ecNumber>
    </recommendedName>
    <alternativeName>
        <fullName evidence="7 8">Lactase</fullName>
    </alternativeName>
</protein>
<dbReference type="Proteomes" id="UP001207605">
    <property type="component" value="Unassembled WGS sequence"/>
</dbReference>
<keyword evidence="5 8" id="KW-0378">Hydrolase</keyword>
<dbReference type="SUPFAM" id="SSF74650">
    <property type="entry name" value="Galactose mutarotase-like"/>
    <property type="match status" value="1"/>
</dbReference>
<comment type="catalytic activity">
    <reaction evidence="1 8">
        <text>Hydrolysis of terminal non-reducing beta-D-galactose residues in beta-D-galactosides.</text>
        <dbReference type="EC" id="3.2.1.23"/>
    </reaction>
</comment>
<dbReference type="InterPro" id="IPR017853">
    <property type="entry name" value="GH"/>
</dbReference>
<dbReference type="SMART" id="SM01038">
    <property type="entry name" value="Bgal_small_N"/>
    <property type="match status" value="1"/>
</dbReference>
<dbReference type="Gene3D" id="2.70.98.10">
    <property type="match status" value="1"/>
</dbReference>
<dbReference type="Gene3D" id="3.20.20.80">
    <property type="entry name" value="Glycosidases"/>
    <property type="match status" value="1"/>
</dbReference>
<dbReference type="PANTHER" id="PTHR46323:SF2">
    <property type="entry name" value="BETA-GALACTOSIDASE"/>
    <property type="match status" value="1"/>
</dbReference>
<dbReference type="InterPro" id="IPR004199">
    <property type="entry name" value="B-gal_small/dom_5"/>
</dbReference>
<evidence type="ECO:0000256" key="8">
    <source>
        <dbReference type="RuleBase" id="RU361154"/>
    </source>
</evidence>
<sequence length="1022" mass="118686">MIIPHYYEDPHILHENTMPNRAYYVPASKRMDNLIEHREQSDRLQLLNGNWKFRYYKSIYDLQDEFYKTDYPVEEYDTVPVPGVWQNYGYESHQYIESDYPFPVDPPYVPLDNPCGAYIHKFPYKTNADAPKVYLEFEGVDSCFYVWLNGTYVGYGQVSHSLNEFDITDQIAEGENTLAVLVLKWCDGSYLEDQDKFRMSGIFRDVYLLERPKQCIYDYTIRAVPEADDRKGKIQIQTSYLDQVLPVMARVYTADNCLIHEITFENETELVIDDPVLWNSEQPYLYTLVLETEHEVITEYIGIREIHVENSVVYINGAPVKFRGVNRHDSDPVTGFTISVDQMKKDLELMKRHNINAIRTSHYPNAPMFYQMCDKYGFFVIDEADYESHGTMNLYYKNDTREERTSRWNELITDNPEYEEAVLDRVKKMIERDKNRPCVVIWSMGNESGYGCTTEKALAWTKAYDPGRLTHYEGALHKGKKRRYDYSNLDLYSRMYPLYEQVEEYCESEPDKPMILCEYCHSMGNGAGDYEDYFEMIETYDCLCGGFIWEWCDHAIYKGTEENGKDIYYYGGDHGEYPNDGNFCMDGMVYPDRTPHTGLLEYKNVHRPVRVTEYNQAEGYVILKNEMNYLSLQEYVDVAYEVSCDGTLVESGQLNLTEVPAINPHQAGNIQLPVNVPEKGRVYLKLTYQLKHADAIRSQGYELGFDEILLENVDGNNRRVTDWLNSNIENAEAIEVEETERQLIVKGARFCYTYDKLHGIFGQLEADGKVLLDRPMEVNVWRAPTDNDRIIRVEWQKARYHQTTTRAYTTEYAVTDAGVEIHSKMALLAITVQRLMDIDAVWKLDADGRISVKMDVVKNPELPELPRFGLRLFLKKDMDQLEYYGVGPQESYIDKCKAGSHGIYTGSVTDQHEDYIRPQENGSHADCDYVIVKGSVLGIVAYGAQSFAFNVSEYTQEELTEKAHNYELEPCESTVLCLDYKQNGIGSQSCGPRLKEKYRFDEESFTFEMNLNPLYGTLKAEK</sequence>
<gene>
    <name evidence="10" type="ORF">OCV65_01060</name>
</gene>
<keyword evidence="11" id="KW-1185">Reference proteome</keyword>
<dbReference type="InterPro" id="IPR014718">
    <property type="entry name" value="GH-type_carb-bd"/>
</dbReference>
<dbReference type="InterPro" id="IPR013783">
    <property type="entry name" value="Ig-like_fold"/>
</dbReference>
<dbReference type="Pfam" id="PF16353">
    <property type="entry name" value="LacZ_4"/>
    <property type="match status" value="1"/>
</dbReference>